<protein>
    <submittedName>
        <fullName evidence="2">Uncharacterized protein</fullName>
    </submittedName>
</protein>
<proteinExistence type="predicted"/>
<evidence type="ECO:0000313" key="2">
    <source>
        <dbReference type="EMBL" id="CAD8688822.1"/>
    </source>
</evidence>
<accession>A0A7S0RVW6</accession>
<dbReference type="EMBL" id="HBFB01025278">
    <property type="protein sequence ID" value="CAD8688822.1"/>
    <property type="molecule type" value="Transcribed_RNA"/>
</dbReference>
<evidence type="ECO:0000256" key="1">
    <source>
        <dbReference type="SAM" id="MobiDB-lite"/>
    </source>
</evidence>
<reference evidence="2" key="1">
    <citation type="submission" date="2021-01" db="EMBL/GenBank/DDBJ databases">
        <authorList>
            <person name="Corre E."/>
            <person name="Pelletier E."/>
            <person name="Niang G."/>
            <person name="Scheremetjew M."/>
            <person name="Finn R."/>
            <person name="Kale V."/>
            <person name="Holt S."/>
            <person name="Cochrane G."/>
            <person name="Meng A."/>
            <person name="Brown T."/>
            <person name="Cohen L."/>
        </authorList>
    </citation>
    <scope>NUCLEOTIDE SEQUENCE</scope>
    <source>
        <strain evidence="2">SAG 11-49</strain>
    </source>
</reference>
<organism evidence="2">
    <name type="scientific">Chlamydomonas leiostraca</name>
    <dbReference type="NCBI Taxonomy" id="1034604"/>
    <lineage>
        <taxon>Eukaryota</taxon>
        <taxon>Viridiplantae</taxon>
        <taxon>Chlorophyta</taxon>
        <taxon>core chlorophytes</taxon>
        <taxon>Chlorophyceae</taxon>
        <taxon>CS clade</taxon>
        <taxon>Chlamydomonadales</taxon>
        <taxon>Chlamydomonadaceae</taxon>
        <taxon>Chlamydomonas</taxon>
    </lineage>
</organism>
<feature type="compositionally biased region" description="Basic residues" evidence="1">
    <location>
        <begin position="85"/>
        <end position="96"/>
    </location>
</feature>
<name>A0A7S0RVW6_9CHLO</name>
<sequence>MRYLPHLRSFYFHHGKGQEEEAGAEGEQPGAEAVYRVWKEVDAACSDMRRKMDLWLPANDATQLAATIRQRNRVQPAVGAAGGRGHGKGRGAAKGKKPAEEQPFPQGEWVTVTVMGSETWVI</sequence>
<dbReference type="AlphaFoldDB" id="A0A7S0RVW6"/>
<gene>
    <name evidence="2" type="ORF">CLEI1391_LOCUS14175</name>
</gene>
<feature type="region of interest" description="Disordered" evidence="1">
    <location>
        <begin position="70"/>
        <end position="106"/>
    </location>
</feature>